<accession>A0ABD0PZY7</accession>
<evidence type="ECO:0000259" key="2">
    <source>
        <dbReference type="PROSITE" id="PS50004"/>
    </source>
</evidence>
<dbReference type="InterPro" id="IPR035892">
    <property type="entry name" value="C2_domain_sf"/>
</dbReference>
<protein>
    <recommendedName>
        <fullName evidence="2">C2 domain-containing protein</fullName>
    </recommendedName>
</protein>
<feature type="non-terminal residue" evidence="3">
    <location>
        <position position="150"/>
    </location>
</feature>
<dbReference type="SUPFAM" id="SSF49562">
    <property type="entry name" value="C2 domain (Calcium/lipid-binding domain, CaLB)"/>
    <property type="match status" value="1"/>
</dbReference>
<sequence length="150" mass="16972">DLSARGSAAQLPKGYDPEPLAQYGTLDVIFDYDSSDQRLSVTITALTDIPSLKRTGNISWQVHLVLLPTKKQRAKTIIQRGPCPVFTETFHFSHIESEMIGNYAVRFRLYSIRRMKKEKALGEKVFYLTKLNLQGKMSVPIILDPCCNIP</sequence>
<gene>
    <name evidence="3" type="ORF">M9458_027050</name>
</gene>
<evidence type="ECO:0000313" key="4">
    <source>
        <dbReference type="Proteomes" id="UP001529510"/>
    </source>
</evidence>
<proteinExistence type="inferred from homology"/>
<dbReference type="PANTHER" id="PTHR46129">
    <property type="entry name" value="SYNAPTOTAGMIN 14, ISOFORM D"/>
    <property type="match status" value="1"/>
</dbReference>
<dbReference type="InterPro" id="IPR000008">
    <property type="entry name" value="C2_dom"/>
</dbReference>
<dbReference type="Gene3D" id="2.60.40.150">
    <property type="entry name" value="C2 domain"/>
    <property type="match status" value="1"/>
</dbReference>
<dbReference type="EMBL" id="JAMKFB020000013">
    <property type="protein sequence ID" value="KAL0178156.1"/>
    <property type="molecule type" value="Genomic_DNA"/>
</dbReference>
<feature type="domain" description="C2" evidence="2">
    <location>
        <begin position="22"/>
        <end position="141"/>
    </location>
</feature>
<name>A0ABD0PZY7_CIRMR</name>
<dbReference type="Proteomes" id="UP001529510">
    <property type="component" value="Unassembled WGS sequence"/>
</dbReference>
<dbReference type="PROSITE" id="PS50004">
    <property type="entry name" value="C2"/>
    <property type="match status" value="1"/>
</dbReference>
<organism evidence="3 4">
    <name type="scientific">Cirrhinus mrigala</name>
    <name type="common">Mrigala</name>
    <dbReference type="NCBI Taxonomy" id="683832"/>
    <lineage>
        <taxon>Eukaryota</taxon>
        <taxon>Metazoa</taxon>
        <taxon>Chordata</taxon>
        <taxon>Craniata</taxon>
        <taxon>Vertebrata</taxon>
        <taxon>Euteleostomi</taxon>
        <taxon>Actinopterygii</taxon>
        <taxon>Neopterygii</taxon>
        <taxon>Teleostei</taxon>
        <taxon>Ostariophysi</taxon>
        <taxon>Cypriniformes</taxon>
        <taxon>Cyprinidae</taxon>
        <taxon>Labeoninae</taxon>
        <taxon>Labeonini</taxon>
        <taxon>Cirrhinus</taxon>
    </lineage>
</organism>
<evidence type="ECO:0000256" key="1">
    <source>
        <dbReference type="ARBA" id="ARBA00006996"/>
    </source>
</evidence>
<feature type="non-terminal residue" evidence="3">
    <location>
        <position position="1"/>
    </location>
</feature>
<dbReference type="AlphaFoldDB" id="A0ABD0PZY7"/>
<dbReference type="InterPro" id="IPR043541">
    <property type="entry name" value="SYT14/14L/16"/>
</dbReference>
<keyword evidence="4" id="KW-1185">Reference proteome</keyword>
<comment type="caution">
    <text evidence="3">The sequence shown here is derived from an EMBL/GenBank/DDBJ whole genome shotgun (WGS) entry which is preliminary data.</text>
</comment>
<dbReference type="PANTHER" id="PTHR46129:SF3">
    <property type="entry name" value="SYNAPTOTAGMIN-14-RELATED"/>
    <property type="match status" value="1"/>
</dbReference>
<comment type="similarity">
    <text evidence="1">Belongs to the synaptotagmin family.</text>
</comment>
<reference evidence="3 4" key="1">
    <citation type="submission" date="2024-05" db="EMBL/GenBank/DDBJ databases">
        <title>Genome sequencing and assembly of Indian major carp, Cirrhinus mrigala (Hamilton, 1822).</title>
        <authorList>
            <person name="Mohindra V."/>
            <person name="Chowdhury L.M."/>
            <person name="Lal K."/>
            <person name="Jena J.K."/>
        </authorList>
    </citation>
    <scope>NUCLEOTIDE SEQUENCE [LARGE SCALE GENOMIC DNA]</scope>
    <source>
        <strain evidence="3">CM1030</strain>
        <tissue evidence="3">Blood</tissue>
    </source>
</reference>
<evidence type="ECO:0000313" key="3">
    <source>
        <dbReference type="EMBL" id="KAL0178156.1"/>
    </source>
</evidence>
<dbReference type="CDD" id="cd08389">
    <property type="entry name" value="C2A_Synaptotagmin-14_16"/>
    <property type="match status" value="1"/>
</dbReference>
<dbReference type="Pfam" id="PF00168">
    <property type="entry name" value="C2"/>
    <property type="match status" value="1"/>
</dbReference>